<evidence type="ECO:0000256" key="1">
    <source>
        <dbReference type="SAM" id="Phobius"/>
    </source>
</evidence>
<reference evidence="3" key="1">
    <citation type="submission" date="2011-11" db="EMBL/GenBank/DDBJ databases">
        <title>Complete sequence of Desulfosporosinus orientis DSM 765.</title>
        <authorList>
            <person name="Lucas S."/>
            <person name="Han J."/>
            <person name="Lapidus A."/>
            <person name="Cheng J.-F."/>
            <person name="Goodwin L."/>
            <person name="Pitluck S."/>
            <person name="Peters L."/>
            <person name="Ovchinnikova G."/>
            <person name="Teshima H."/>
            <person name="Detter J.C."/>
            <person name="Han C."/>
            <person name="Tapia R."/>
            <person name="Land M."/>
            <person name="Hauser L."/>
            <person name="Kyrpides N."/>
            <person name="Ivanova N."/>
            <person name="Pagani I."/>
            <person name="Pester M."/>
            <person name="Spring S."/>
            <person name="Ollivier B."/>
            <person name="Rattei T."/>
            <person name="Klenk H.-P."/>
            <person name="Wagner M."/>
            <person name="Loy A."/>
            <person name="Woyke T."/>
        </authorList>
    </citation>
    <scope>NUCLEOTIDE SEQUENCE [LARGE SCALE GENOMIC DNA]</scope>
    <source>
        <strain evidence="3">ATCC 19365 / DSM 765 / NCIMB 8382 / VKM B-1628</strain>
    </source>
</reference>
<proteinExistence type="predicted"/>
<protein>
    <submittedName>
        <fullName evidence="2">Uncharacterized protein</fullName>
    </submittedName>
</protein>
<keyword evidence="1" id="KW-1133">Transmembrane helix</keyword>
<keyword evidence="3" id="KW-1185">Reference proteome</keyword>
<evidence type="ECO:0000313" key="3">
    <source>
        <dbReference type="Proteomes" id="UP000006346"/>
    </source>
</evidence>
<dbReference type="AlphaFoldDB" id="G7WDF8"/>
<dbReference type="KEGG" id="dor:Desor_2337"/>
<gene>
    <name evidence="2" type="ordered locus">Desor_2337</name>
</gene>
<organism evidence="2 3">
    <name type="scientific">Desulfosporosinus orientis (strain ATCC 19365 / DSM 765 / NCIMB 8382 / VKM B-1628 / Singapore I)</name>
    <name type="common">Desulfotomaculum orientis</name>
    <dbReference type="NCBI Taxonomy" id="768706"/>
    <lineage>
        <taxon>Bacteria</taxon>
        <taxon>Bacillati</taxon>
        <taxon>Bacillota</taxon>
        <taxon>Clostridia</taxon>
        <taxon>Eubacteriales</taxon>
        <taxon>Desulfitobacteriaceae</taxon>
        <taxon>Desulfosporosinus</taxon>
    </lineage>
</organism>
<feature type="transmembrane region" description="Helical" evidence="1">
    <location>
        <begin position="6"/>
        <end position="25"/>
    </location>
</feature>
<dbReference type="EMBL" id="CP003108">
    <property type="protein sequence ID" value="AET67927.1"/>
    <property type="molecule type" value="Genomic_DNA"/>
</dbReference>
<sequence>MEGLDFLVTSICFSVLGYVLCYLTLSSNNELKRANDTQTNHWQDENASLNNF</sequence>
<reference evidence="2 3" key="2">
    <citation type="journal article" date="2012" name="J. Bacteriol.">
        <title>Complete genome sequences of Desulfosporosinus orientis DSM765T, Desulfosporosinus youngiae DSM17734T, Desulfosporosinus meridiei DSM13257T, and Desulfosporosinus acidiphilus DSM22704T.</title>
        <authorList>
            <person name="Pester M."/>
            <person name="Brambilla E."/>
            <person name="Alazard D."/>
            <person name="Rattei T."/>
            <person name="Weinmaier T."/>
            <person name="Han J."/>
            <person name="Lucas S."/>
            <person name="Lapidus A."/>
            <person name="Cheng J.F."/>
            <person name="Goodwin L."/>
            <person name="Pitluck S."/>
            <person name="Peters L."/>
            <person name="Ovchinnikova G."/>
            <person name="Teshima H."/>
            <person name="Detter J.C."/>
            <person name="Han C.S."/>
            <person name="Tapia R."/>
            <person name="Land M.L."/>
            <person name="Hauser L."/>
            <person name="Kyrpides N.C."/>
            <person name="Ivanova N.N."/>
            <person name="Pagani I."/>
            <person name="Huntmann M."/>
            <person name="Wei C.L."/>
            <person name="Davenport K.W."/>
            <person name="Daligault H."/>
            <person name="Chain P.S."/>
            <person name="Chen A."/>
            <person name="Mavromatis K."/>
            <person name="Markowitz V."/>
            <person name="Szeto E."/>
            <person name="Mikhailova N."/>
            <person name="Pati A."/>
            <person name="Wagner M."/>
            <person name="Woyke T."/>
            <person name="Ollivier B."/>
            <person name="Klenk H.P."/>
            <person name="Spring S."/>
            <person name="Loy A."/>
        </authorList>
    </citation>
    <scope>NUCLEOTIDE SEQUENCE [LARGE SCALE GENOMIC DNA]</scope>
    <source>
        <strain evidence="3">ATCC 19365 / DSM 765 / NCIMB 8382 / VKM B-1628</strain>
    </source>
</reference>
<evidence type="ECO:0000313" key="2">
    <source>
        <dbReference type="EMBL" id="AET67927.1"/>
    </source>
</evidence>
<dbReference type="HOGENOM" id="CLU_216282_0_0_9"/>
<keyword evidence="1" id="KW-0812">Transmembrane</keyword>
<name>G7WDF8_DESOD</name>
<dbReference type="RefSeq" id="WP_014184736.1">
    <property type="nucleotide sequence ID" value="NC_016584.1"/>
</dbReference>
<dbReference type="Proteomes" id="UP000006346">
    <property type="component" value="Chromosome"/>
</dbReference>
<accession>G7WDF8</accession>
<keyword evidence="1" id="KW-0472">Membrane</keyword>